<keyword evidence="9 10" id="KW-0472">Membrane</keyword>
<keyword evidence="7 10" id="KW-0720">Serine protease</keyword>
<keyword evidence="14" id="KW-1185">Reference proteome</keyword>
<dbReference type="EMBL" id="JAEPRB010000144">
    <property type="protein sequence ID" value="KAG2220317.1"/>
    <property type="molecule type" value="Genomic_DNA"/>
</dbReference>
<evidence type="ECO:0000256" key="10">
    <source>
        <dbReference type="RuleBase" id="RU362115"/>
    </source>
</evidence>
<dbReference type="Pfam" id="PF01694">
    <property type="entry name" value="Rhomboid"/>
    <property type="match status" value="1"/>
</dbReference>
<dbReference type="EC" id="3.4.21.105" evidence="10"/>
<organism evidence="13 14">
    <name type="scientific">Circinella minor</name>
    <dbReference type="NCBI Taxonomy" id="1195481"/>
    <lineage>
        <taxon>Eukaryota</taxon>
        <taxon>Fungi</taxon>
        <taxon>Fungi incertae sedis</taxon>
        <taxon>Mucoromycota</taxon>
        <taxon>Mucoromycotina</taxon>
        <taxon>Mucoromycetes</taxon>
        <taxon>Mucorales</taxon>
        <taxon>Lichtheimiaceae</taxon>
        <taxon>Circinella</taxon>
    </lineage>
</organism>
<dbReference type="InterPro" id="IPR002610">
    <property type="entry name" value="Peptidase_S54_rhomboid-like"/>
</dbReference>
<comment type="subcellular location">
    <subcellularLocation>
        <location evidence="2 10">Membrane</location>
        <topology evidence="2 10">Multi-pass membrane protein</topology>
    </subcellularLocation>
</comment>
<evidence type="ECO:0000256" key="4">
    <source>
        <dbReference type="ARBA" id="ARBA00022670"/>
    </source>
</evidence>
<evidence type="ECO:0000313" key="14">
    <source>
        <dbReference type="Proteomes" id="UP000646827"/>
    </source>
</evidence>
<feature type="compositionally biased region" description="Low complexity" evidence="11">
    <location>
        <begin position="178"/>
        <end position="194"/>
    </location>
</feature>
<dbReference type="AlphaFoldDB" id="A0A8H7S221"/>
<evidence type="ECO:0000256" key="8">
    <source>
        <dbReference type="ARBA" id="ARBA00022989"/>
    </source>
</evidence>
<feature type="region of interest" description="Disordered" evidence="11">
    <location>
        <begin position="171"/>
        <end position="212"/>
    </location>
</feature>
<evidence type="ECO:0000256" key="7">
    <source>
        <dbReference type="ARBA" id="ARBA00022825"/>
    </source>
</evidence>
<keyword evidence="5 10" id="KW-0812">Transmembrane</keyword>
<reference evidence="13 14" key="1">
    <citation type="submission" date="2020-12" db="EMBL/GenBank/DDBJ databases">
        <title>Metabolic potential, ecology and presence of endohyphal bacteria is reflected in genomic diversity of Mucoromycotina.</title>
        <authorList>
            <person name="Muszewska A."/>
            <person name="Okrasinska A."/>
            <person name="Steczkiewicz K."/>
            <person name="Drgas O."/>
            <person name="Orlowska M."/>
            <person name="Perlinska-Lenart U."/>
            <person name="Aleksandrzak-Piekarczyk T."/>
            <person name="Szatraj K."/>
            <person name="Zielenkiewicz U."/>
            <person name="Pilsyk S."/>
            <person name="Malc E."/>
            <person name="Mieczkowski P."/>
            <person name="Kruszewska J.S."/>
            <person name="Biernat P."/>
            <person name="Pawlowska J."/>
        </authorList>
    </citation>
    <scope>NUCLEOTIDE SEQUENCE [LARGE SCALE GENOMIC DNA]</scope>
    <source>
        <strain evidence="13 14">CBS 142.35</strain>
    </source>
</reference>
<proteinExistence type="inferred from homology"/>
<dbReference type="InterPro" id="IPR035952">
    <property type="entry name" value="Rhomboid-like_sf"/>
</dbReference>
<feature type="transmembrane region" description="Helical" evidence="10">
    <location>
        <begin position="332"/>
        <end position="356"/>
    </location>
</feature>
<feature type="transmembrane region" description="Helical" evidence="10">
    <location>
        <begin position="392"/>
        <end position="413"/>
    </location>
</feature>
<dbReference type="GO" id="GO:0016020">
    <property type="term" value="C:membrane"/>
    <property type="evidence" value="ECO:0007669"/>
    <property type="project" value="UniProtKB-SubCell"/>
</dbReference>
<keyword evidence="6 10" id="KW-0378">Hydrolase</keyword>
<comment type="similarity">
    <text evidence="3 10">Belongs to the peptidase S54 family.</text>
</comment>
<evidence type="ECO:0000259" key="12">
    <source>
        <dbReference type="Pfam" id="PF01694"/>
    </source>
</evidence>
<feature type="transmembrane region" description="Helical" evidence="10">
    <location>
        <begin position="232"/>
        <end position="250"/>
    </location>
</feature>
<dbReference type="Proteomes" id="UP000646827">
    <property type="component" value="Unassembled WGS sequence"/>
</dbReference>
<keyword evidence="4 10" id="KW-0645">Protease</keyword>
<dbReference type="SUPFAM" id="SSF144091">
    <property type="entry name" value="Rhomboid-like"/>
    <property type="match status" value="1"/>
</dbReference>
<comment type="function">
    <text evidence="10">Serine protease involved in intramembrane proteolysis.</text>
</comment>
<feature type="domain" description="Peptidase S54 rhomboid" evidence="12">
    <location>
        <begin position="327"/>
        <end position="463"/>
    </location>
</feature>
<dbReference type="GO" id="GO:0006508">
    <property type="term" value="P:proteolysis"/>
    <property type="evidence" value="ECO:0007669"/>
    <property type="project" value="UniProtKB-KW"/>
</dbReference>
<evidence type="ECO:0000256" key="5">
    <source>
        <dbReference type="ARBA" id="ARBA00022692"/>
    </source>
</evidence>
<dbReference type="OrthoDB" id="2146116at2759"/>
<dbReference type="GO" id="GO:0004252">
    <property type="term" value="F:serine-type endopeptidase activity"/>
    <property type="evidence" value="ECO:0007669"/>
    <property type="project" value="InterPro"/>
</dbReference>
<protein>
    <recommendedName>
        <fullName evidence="10">Rhomboid-type serine protease</fullName>
        <ecNumber evidence="10">3.4.21.105</ecNumber>
    </recommendedName>
</protein>
<evidence type="ECO:0000256" key="6">
    <source>
        <dbReference type="ARBA" id="ARBA00022801"/>
    </source>
</evidence>
<keyword evidence="8 10" id="KW-1133">Transmembrane helix</keyword>
<comment type="catalytic activity">
    <reaction evidence="1 10">
        <text>Cleaves type-1 transmembrane domains using a catalytic dyad composed of serine and histidine that are contributed by different transmembrane domains.</text>
        <dbReference type="EC" id="3.4.21.105"/>
    </reaction>
</comment>
<evidence type="ECO:0000256" key="11">
    <source>
        <dbReference type="SAM" id="MobiDB-lite"/>
    </source>
</evidence>
<evidence type="ECO:0000256" key="3">
    <source>
        <dbReference type="ARBA" id="ARBA00009045"/>
    </source>
</evidence>
<evidence type="ECO:0000256" key="2">
    <source>
        <dbReference type="ARBA" id="ARBA00004141"/>
    </source>
</evidence>
<feature type="transmembrane region" description="Helical" evidence="10">
    <location>
        <begin position="425"/>
        <end position="444"/>
    </location>
</feature>
<dbReference type="InterPro" id="IPR022764">
    <property type="entry name" value="Peptidase_S54_rhomboid_dom"/>
</dbReference>
<comment type="caution">
    <text evidence="13">The sequence shown here is derived from an EMBL/GenBank/DDBJ whole genome shotgun (WGS) entry which is preliminary data.</text>
</comment>
<feature type="transmembrane region" description="Helical" evidence="10">
    <location>
        <begin position="479"/>
        <end position="501"/>
    </location>
</feature>
<feature type="transmembrane region" description="Helical" evidence="10">
    <location>
        <begin position="450"/>
        <end position="467"/>
    </location>
</feature>
<dbReference type="PANTHER" id="PTHR22936">
    <property type="entry name" value="RHOMBOID-RELATED"/>
    <property type="match status" value="1"/>
</dbReference>
<evidence type="ECO:0000256" key="9">
    <source>
        <dbReference type="ARBA" id="ARBA00023136"/>
    </source>
</evidence>
<dbReference type="PANTHER" id="PTHR22936:SF69">
    <property type="entry name" value="RHOMBOID-LIKE PROTEIN"/>
    <property type="match status" value="1"/>
</dbReference>
<gene>
    <name evidence="13" type="ORF">INT45_004002</name>
</gene>
<sequence>MNREEQNANPAFAAHYLHSPPPISHKNNNWNDPGTTTDIPLHETNGSPHVAFAAKSPSIIPSPVYAESSIGYPSPSTSVVPPPMPMHVSTTTNEYTSTNPRNFGVDTFQTNTHNMNNNNFNNHNDGGGEKTAVEDMGKDLYRNTNTNTNEPTYYGNAAKSSLRSDGFMRLESAEEDPQQQQQQYNNGPYQPHQQSSQMGGTSYPPYLQQPMDSSDKRNLGMRLLLGPVRRPWFSWLSGLAMLIVLIVELIKNSQMTGSVISTIPTFNPMIGPSFPVLINMGARFTPCMRTIPEYSSTTPFSNCFHESEQCTVEEMCGFGGFGGVEPNQSFRFIVPIFLHAGIVHFIMNMLCHLRLGADLECILGAPRYILLYMSSGIWGFVLSSIMSQTNTASMGCSGALFGLIGYMFIDVIVNWKDISNPVRELVKLLIVTIISLILGLLPGLDNFCHLGGFVIGIVMGAFIAPMRSNMTKRGKMITWGIRAIAFVILIILFAVTINAFYKSPDPSQICPGCKYLSCLPVNNWCDM</sequence>
<accession>A0A8H7S221</accession>
<name>A0A8H7S221_9FUNG</name>
<dbReference type="Gene3D" id="1.20.1540.10">
    <property type="entry name" value="Rhomboid-like"/>
    <property type="match status" value="1"/>
</dbReference>
<feature type="transmembrane region" description="Helical" evidence="10">
    <location>
        <begin position="368"/>
        <end position="386"/>
    </location>
</feature>
<evidence type="ECO:0000256" key="1">
    <source>
        <dbReference type="ARBA" id="ARBA00000156"/>
    </source>
</evidence>
<evidence type="ECO:0000313" key="13">
    <source>
        <dbReference type="EMBL" id="KAG2220317.1"/>
    </source>
</evidence>